<evidence type="ECO:0000313" key="16">
    <source>
        <dbReference type="Proteomes" id="UP000288361"/>
    </source>
</evidence>
<keyword evidence="5" id="KW-0812">Transmembrane</keyword>
<dbReference type="GO" id="GO:0008360">
    <property type="term" value="P:regulation of cell shape"/>
    <property type="evidence" value="ECO:0007669"/>
    <property type="project" value="UniProtKB-KW"/>
</dbReference>
<dbReference type="SUPFAM" id="SSF90257">
    <property type="entry name" value="Myosin rod fragments"/>
    <property type="match status" value="1"/>
</dbReference>
<evidence type="ECO:0000256" key="13">
    <source>
        <dbReference type="SAM" id="Coils"/>
    </source>
</evidence>
<evidence type="ECO:0000256" key="2">
    <source>
        <dbReference type="ARBA" id="ARBA00022475"/>
    </source>
</evidence>
<keyword evidence="8" id="KW-0472">Membrane</keyword>
<keyword evidence="13" id="KW-0175">Coiled coil</keyword>
<feature type="compositionally biased region" description="Basic and acidic residues" evidence="14">
    <location>
        <begin position="111"/>
        <end position="130"/>
    </location>
</feature>
<evidence type="ECO:0000256" key="5">
    <source>
        <dbReference type="ARBA" id="ARBA00022692"/>
    </source>
</evidence>
<dbReference type="RefSeq" id="WP_058576790.1">
    <property type="nucleotide sequence ID" value="NZ_JBHUMT010000013.1"/>
</dbReference>
<sequence>MSWIIGVLLVIAGAIIGFFVARYTQTNGQSGNLEEQVEKSQQQLSEYQREVAEHFATANAMMEQLSDTQQKLQSYLNQSAELLQQPGSQGDLPFFSEDTIKQLRVANSLNQDHRSGRDGREAEQIPRDYTEGSSGLFSDDRRESDKKDTSNIS</sequence>
<dbReference type="GO" id="GO:0005886">
    <property type="term" value="C:plasma membrane"/>
    <property type="evidence" value="ECO:0007669"/>
    <property type="project" value="UniProtKB-SubCell"/>
</dbReference>
<evidence type="ECO:0000256" key="11">
    <source>
        <dbReference type="ARBA" id="ARBA00035703"/>
    </source>
</evidence>
<comment type="subcellular location">
    <subcellularLocation>
        <location evidence="1">Cell inner membrane</location>
        <topology evidence="1">Single-pass membrane protein</topology>
    </subcellularLocation>
</comment>
<evidence type="ECO:0000256" key="12">
    <source>
        <dbReference type="ARBA" id="ARBA00035727"/>
    </source>
</evidence>
<keyword evidence="4" id="KW-0132">Cell division</keyword>
<name>A0A432YU92_9GAMM</name>
<evidence type="ECO:0000256" key="14">
    <source>
        <dbReference type="SAM" id="MobiDB-lite"/>
    </source>
</evidence>
<proteinExistence type="inferred from homology"/>
<keyword evidence="3" id="KW-0997">Cell inner membrane</keyword>
<dbReference type="Pfam" id="PF06295">
    <property type="entry name" value="ZapG-like"/>
    <property type="match status" value="1"/>
</dbReference>
<dbReference type="EMBL" id="PIQA01000003">
    <property type="protein sequence ID" value="RUO66887.1"/>
    <property type="molecule type" value="Genomic_DNA"/>
</dbReference>
<feature type="compositionally biased region" description="Basic and acidic residues" evidence="14">
    <location>
        <begin position="138"/>
        <end position="153"/>
    </location>
</feature>
<evidence type="ECO:0000313" key="15">
    <source>
        <dbReference type="EMBL" id="RUO66887.1"/>
    </source>
</evidence>
<evidence type="ECO:0000256" key="9">
    <source>
        <dbReference type="ARBA" id="ARBA00023306"/>
    </source>
</evidence>
<keyword evidence="2" id="KW-1003">Cell membrane</keyword>
<dbReference type="InterPro" id="IPR009386">
    <property type="entry name" value="ZapG-like"/>
</dbReference>
<protein>
    <recommendedName>
        <fullName evidence="11">Z-ring associated protein G</fullName>
    </recommendedName>
    <alternativeName>
        <fullName evidence="12">Cell division protein ZapG</fullName>
    </alternativeName>
</protein>
<evidence type="ECO:0000256" key="8">
    <source>
        <dbReference type="ARBA" id="ARBA00023136"/>
    </source>
</evidence>
<evidence type="ECO:0000256" key="10">
    <source>
        <dbReference type="ARBA" id="ARBA00035657"/>
    </source>
</evidence>
<keyword evidence="7" id="KW-1133">Transmembrane helix</keyword>
<dbReference type="PANTHER" id="PTHR39579:SF1">
    <property type="entry name" value="INNER MEMBRANE PROTEIN YHCB"/>
    <property type="match status" value="1"/>
</dbReference>
<dbReference type="GO" id="GO:0051301">
    <property type="term" value="P:cell division"/>
    <property type="evidence" value="ECO:0007669"/>
    <property type="project" value="UniProtKB-KW"/>
</dbReference>
<feature type="region of interest" description="Disordered" evidence="14">
    <location>
        <begin position="106"/>
        <end position="153"/>
    </location>
</feature>
<evidence type="ECO:0000256" key="4">
    <source>
        <dbReference type="ARBA" id="ARBA00022618"/>
    </source>
</evidence>
<evidence type="ECO:0000256" key="6">
    <source>
        <dbReference type="ARBA" id="ARBA00022960"/>
    </source>
</evidence>
<keyword evidence="6" id="KW-0133">Cell shape</keyword>
<dbReference type="Proteomes" id="UP000288361">
    <property type="component" value="Unassembled WGS sequence"/>
</dbReference>
<organism evidence="15 16">
    <name type="scientific">Idiomarina piscisalsi</name>
    <dbReference type="NCBI Taxonomy" id="1096243"/>
    <lineage>
        <taxon>Bacteria</taxon>
        <taxon>Pseudomonadati</taxon>
        <taxon>Pseudomonadota</taxon>
        <taxon>Gammaproteobacteria</taxon>
        <taxon>Alteromonadales</taxon>
        <taxon>Idiomarinaceae</taxon>
        <taxon>Idiomarina</taxon>
    </lineage>
</organism>
<evidence type="ECO:0000256" key="1">
    <source>
        <dbReference type="ARBA" id="ARBA00004377"/>
    </source>
</evidence>
<dbReference type="PANTHER" id="PTHR39579">
    <property type="entry name" value="INNER MEMBRANE PROTEIN YHCB"/>
    <property type="match status" value="1"/>
</dbReference>
<gene>
    <name evidence="15" type="ORF">CWI73_06340</name>
</gene>
<feature type="coiled-coil region" evidence="13">
    <location>
        <begin position="30"/>
        <end position="85"/>
    </location>
</feature>
<evidence type="ECO:0000256" key="3">
    <source>
        <dbReference type="ARBA" id="ARBA00022519"/>
    </source>
</evidence>
<accession>A0A432YU92</accession>
<comment type="similarity">
    <text evidence="10">Belongs to the ZapG family.</text>
</comment>
<comment type="caution">
    <text evidence="15">The sequence shown here is derived from an EMBL/GenBank/DDBJ whole genome shotgun (WGS) entry which is preliminary data.</text>
</comment>
<evidence type="ECO:0000256" key="7">
    <source>
        <dbReference type="ARBA" id="ARBA00022989"/>
    </source>
</evidence>
<dbReference type="AlphaFoldDB" id="A0A432YU92"/>
<reference evidence="15 16" key="1">
    <citation type="journal article" date="2011" name="Front. Microbiol.">
        <title>Genomic signatures of strain selection and enhancement in Bacillus atrophaeus var. globigii, a historical biowarfare simulant.</title>
        <authorList>
            <person name="Gibbons H.S."/>
            <person name="Broomall S.M."/>
            <person name="McNew L.A."/>
            <person name="Daligault H."/>
            <person name="Chapman C."/>
            <person name="Bruce D."/>
            <person name="Karavis M."/>
            <person name="Krepps M."/>
            <person name="McGregor P.A."/>
            <person name="Hong C."/>
            <person name="Park K.H."/>
            <person name="Akmal A."/>
            <person name="Feldman A."/>
            <person name="Lin J.S."/>
            <person name="Chang W.E."/>
            <person name="Higgs B.W."/>
            <person name="Demirev P."/>
            <person name="Lindquist J."/>
            <person name="Liem A."/>
            <person name="Fochler E."/>
            <person name="Read T.D."/>
            <person name="Tapia R."/>
            <person name="Johnson S."/>
            <person name="Bishop-Lilly K.A."/>
            <person name="Detter C."/>
            <person name="Han C."/>
            <person name="Sozhamannan S."/>
            <person name="Rosenzweig C.N."/>
            <person name="Skowronski E.W."/>
        </authorList>
    </citation>
    <scope>NUCLEOTIDE SEQUENCE [LARGE SCALE GENOMIC DNA]</scope>
    <source>
        <strain evidence="15 16">TPS4-2</strain>
    </source>
</reference>
<keyword evidence="9" id="KW-0131">Cell cycle</keyword>